<sequence>MRWLLPTELAQLPPPRPLRHLPAPVPAGSSPPPAVLLPHGARPAAVTSGARRPRTETDAVQVGRDASSHIPALFGGGHSLPRLVTVPALFGSGAPPGTLVSLYGGENRSRTMRPPPPDPLNQPRPQEQRRRGGSAMRYGVRR</sequence>
<organism evidence="2 3">
    <name type="scientific">Setaria viridis</name>
    <name type="common">Green bristlegrass</name>
    <name type="synonym">Setaria italica subsp. viridis</name>
    <dbReference type="NCBI Taxonomy" id="4556"/>
    <lineage>
        <taxon>Eukaryota</taxon>
        <taxon>Viridiplantae</taxon>
        <taxon>Streptophyta</taxon>
        <taxon>Embryophyta</taxon>
        <taxon>Tracheophyta</taxon>
        <taxon>Spermatophyta</taxon>
        <taxon>Magnoliopsida</taxon>
        <taxon>Liliopsida</taxon>
        <taxon>Poales</taxon>
        <taxon>Poaceae</taxon>
        <taxon>PACMAD clade</taxon>
        <taxon>Panicoideae</taxon>
        <taxon>Panicodae</taxon>
        <taxon>Paniceae</taxon>
        <taxon>Cenchrinae</taxon>
        <taxon>Setaria</taxon>
    </lineage>
</organism>
<feature type="region of interest" description="Disordered" evidence="1">
    <location>
        <begin position="11"/>
        <end position="64"/>
    </location>
</feature>
<keyword evidence="3" id="KW-1185">Reference proteome</keyword>
<evidence type="ECO:0000313" key="2">
    <source>
        <dbReference type="EMBL" id="TKW18542.1"/>
    </source>
</evidence>
<dbReference type="Gramene" id="TKW18542">
    <property type="protein sequence ID" value="TKW18542"/>
    <property type="gene ID" value="SEVIR_5G437900v2"/>
</dbReference>
<evidence type="ECO:0000256" key="1">
    <source>
        <dbReference type="SAM" id="MobiDB-lite"/>
    </source>
</evidence>
<dbReference type="Proteomes" id="UP000298652">
    <property type="component" value="Chromosome 5"/>
</dbReference>
<gene>
    <name evidence="2" type="ORF">SEVIR_5G437900v2</name>
</gene>
<feature type="compositionally biased region" description="Pro residues" evidence="1">
    <location>
        <begin position="113"/>
        <end position="122"/>
    </location>
</feature>
<name>A0A4U6US47_SETVI</name>
<dbReference type="EMBL" id="CM016556">
    <property type="protein sequence ID" value="TKW18542.1"/>
    <property type="molecule type" value="Genomic_DNA"/>
</dbReference>
<reference evidence="2" key="1">
    <citation type="submission" date="2019-03" db="EMBL/GenBank/DDBJ databases">
        <title>WGS assembly of Setaria viridis.</title>
        <authorList>
            <person name="Huang P."/>
            <person name="Jenkins J."/>
            <person name="Grimwood J."/>
            <person name="Barry K."/>
            <person name="Healey A."/>
            <person name="Mamidi S."/>
            <person name="Sreedasyam A."/>
            <person name="Shu S."/>
            <person name="Feldman M."/>
            <person name="Wu J."/>
            <person name="Yu Y."/>
            <person name="Chen C."/>
            <person name="Johnson J."/>
            <person name="Rokhsar D."/>
            <person name="Baxter I."/>
            <person name="Schmutz J."/>
            <person name="Brutnell T."/>
            <person name="Kellogg E."/>
        </authorList>
    </citation>
    <scope>NUCLEOTIDE SEQUENCE [LARGE SCALE GENOMIC DNA]</scope>
</reference>
<feature type="compositionally biased region" description="Pro residues" evidence="1">
    <location>
        <begin position="23"/>
        <end position="35"/>
    </location>
</feature>
<dbReference type="AlphaFoldDB" id="A0A4U6US47"/>
<proteinExistence type="predicted"/>
<protein>
    <submittedName>
        <fullName evidence="2">Uncharacterized protein</fullName>
    </submittedName>
</protein>
<evidence type="ECO:0000313" key="3">
    <source>
        <dbReference type="Proteomes" id="UP000298652"/>
    </source>
</evidence>
<accession>A0A4U6US47</accession>
<feature type="region of interest" description="Disordered" evidence="1">
    <location>
        <begin position="91"/>
        <end position="142"/>
    </location>
</feature>